<evidence type="ECO:0000313" key="1">
    <source>
        <dbReference type="EMBL" id="MFD2237048.1"/>
    </source>
</evidence>
<sequence>MSAAAPVETGAAAFPWDEAMALGLGRLRLAPRDFWTMTPRELARAMAPFTGPVAAPPTREALHALMRRFPDERR</sequence>
<evidence type="ECO:0000313" key="2">
    <source>
        <dbReference type="Proteomes" id="UP001597371"/>
    </source>
</evidence>
<protein>
    <submittedName>
        <fullName evidence="1">Rcc01693 family protein</fullName>
    </submittedName>
</protein>
<reference evidence="2" key="1">
    <citation type="journal article" date="2019" name="Int. J. Syst. Evol. Microbiol.">
        <title>The Global Catalogue of Microorganisms (GCM) 10K type strain sequencing project: providing services to taxonomists for standard genome sequencing and annotation.</title>
        <authorList>
            <consortium name="The Broad Institute Genomics Platform"/>
            <consortium name="The Broad Institute Genome Sequencing Center for Infectious Disease"/>
            <person name="Wu L."/>
            <person name="Ma J."/>
        </authorList>
    </citation>
    <scope>NUCLEOTIDE SEQUENCE [LARGE SCALE GENOMIC DNA]</scope>
    <source>
        <strain evidence="2">ZS-35-S2</strain>
    </source>
</reference>
<dbReference type="EMBL" id="JBHUIJ010000006">
    <property type="protein sequence ID" value="MFD2237048.1"/>
    <property type="molecule type" value="Genomic_DNA"/>
</dbReference>
<comment type="caution">
    <text evidence="1">The sequence shown here is derived from an EMBL/GenBank/DDBJ whole genome shotgun (WGS) entry which is preliminary data.</text>
</comment>
<accession>A0ABW5CJU2</accession>
<dbReference type="NCBIfam" id="TIGR02216">
    <property type="entry name" value="phage_TIGR02216"/>
    <property type="match status" value="1"/>
</dbReference>
<keyword evidence="2" id="KW-1185">Reference proteome</keyword>
<dbReference type="RefSeq" id="WP_209736810.1">
    <property type="nucleotide sequence ID" value="NZ_CP072611.1"/>
</dbReference>
<dbReference type="Pfam" id="PF09550">
    <property type="entry name" value="Phage_TAC_6"/>
    <property type="match status" value="1"/>
</dbReference>
<dbReference type="Proteomes" id="UP001597371">
    <property type="component" value="Unassembled WGS sequence"/>
</dbReference>
<organism evidence="1 2">
    <name type="scientific">Aureimonas populi</name>
    <dbReference type="NCBI Taxonomy" id="1701758"/>
    <lineage>
        <taxon>Bacteria</taxon>
        <taxon>Pseudomonadati</taxon>
        <taxon>Pseudomonadota</taxon>
        <taxon>Alphaproteobacteria</taxon>
        <taxon>Hyphomicrobiales</taxon>
        <taxon>Aurantimonadaceae</taxon>
        <taxon>Aureimonas</taxon>
    </lineage>
</organism>
<dbReference type="InterPro" id="IPR019056">
    <property type="entry name" value="Phage_TAC_6"/>
</dbReference>
<name>A0ABW5CJU2_9HYPH</name>
<gene>
    <name evidence="1" type="ORF">ACFSKQ_06145</name>
</gene>
<proteinExistence type="predicted"/>
<dbReference type="InterPro" id="IPR011739">
    <property type="entry name" value="GTA_rcc01693"/>
</dbReference>